<dbReference type="GO" id="GO:0008734">
    <property type="term" value="F:L-aspartate oxidase activity"/>
    <property type="evidence" value="ECO:0007669"/>
    <property type="project" value="UniProtKB-EC"/>
</dbReference>
<evidence type="ECO:0000313" key="15">
    <source>
        <dbReference type="EMBL" id="MBG0741472.1"/>
    </source>
</evidence>
<dbReference type="SUPFAM" id="SSF46977">
    <property type="entry name" value="Succinate dehydrogenase/fumarate reductase flavoprotein C-terminal domain"/>
    <property type="match status" value="1"/>
</dbReference>
<dbReference type="Gene3D" id="3.50.50.60">
    <property type="entry name" value="FAD/NAD(P)-binding domain"/>
    <property type="match status" value="1"/>
</dbReference>
<dbReference type="AlphaFoldDB" id="A0A931CMS7"/>
<evidence type="ECO:0000256" key="2">
    <source>
        <dbReference type="ARBA" id="ARBA00004950"/>
    </source>
</evidence>
<evidence type="ECO:0000256" key="11">
    <source>
        <dbReference type="ARBA" id="ARBA00030386"/>
    </source>
</evidence>
<reference evidence="15 16" key="1">
    <citation type="submission" date="2020-11" db="EMBL/GenBank/DDBJ databases">
        <title>Arthrobacter antarcticus sp. nov., isolated from Antarctic Soil.</title>
        <authorList>
            <person name="Li J."/>
        </authorList>
    </citation>
    <scope>NUCLEOTIDE SEQUENCE [LARGE SCALE GENOMIC DNA]</scope>
    <source>
        <strain evidence="15 16">Z1-20</strain>
    </source>
</reference>
<evidence type="ECO:0000256" key="9">
    <source>
        <dbReference type="ARBA" id="ARBA00023002"/>
    </source>
</evidence>
<feature type="domain" description="FAD-dependent oxidoreductase 2 FAD-binding" evidence="13">
    <location>
        <begin position="11"/>
        <end position="410"/>
    </location>
</feature>
<comment type="similarity">
    <text evidence="3">Belongs to the FAD-dependent oxidoreductase 2 family. NadB subfamily.</text>
</comment>
<dbReference type="EMBL" id="JADNYM010000031">
    <property type="protein sequence ID" value="MBG0741472.1"/>
    <property type="molecule type" value="Genomic_DNA"/>
</dbReference>
<gene>
    <name evidence="15" type="ORF">IV500_19080</name>
</gene>
<dbReference type="PANTHER" id="PTHR42716">
    <property type="entry name" value="L-ASPARTATE OXIDASE"/>
    <property type="match status" value="1"/>
</dbReference>
<dbReference type="InterPro" id="IPR005288">
    <property type="entry name" value="NadB"/>
</dbReference>
<dbReference type="Pfam" id="PF00890">
    <property type="entry name" value="FAD_binding_2"/>
    <property type="match status" value="1"/>
</dbReference>
<accession>A0A931CMS7</accession>
<comment type="caution">
    <text evidence="15">The sequence shown here is derived from an EMBL/GenBank/DDBJ whole genome shotgun (WGS) entry which is preliminary data.</text>
</comment>
<dbReference type="SUPFAM" id="SSF56425">
    <property type="entry name" value="Succinate dehydrogenase/fumarate reductase flavoprotein, catalytic domain"/>
    <property type="match status" value="1"/>
</dbReference>
<dbReference type="InterPro" id="IPR003953">
    <property type="entry name" value="FAD-dep_OxRdtase_2_FAD-bd"/>
</dbReference>
<evidence type="ECO:0000256" key="6">
    <source>
        <dbReference type="ARBA" id="ARBA00022630"/>
    </source>
</evidence>
<dbReference type="Pfam" id="PF02910">
    <property type="entry name" value="Succ_DH_flav_C"/>
    <property type="match status" value="1"/>
</dbReference>
<protein>
    <recommendedName>
        <fullName evidence="5">L-aspartate oxidase</fullName>
        <ecNumber evidence="4">1.4.3.16</ecNumber>
    </recommendedName>
    <alternativeName>
        <fullName evidence="11">Quinolinate synthase B</fullName>
    </alternativeName>
</protein>
<sequence>METGTAAPLRLIIVGSGIAGLYGAVLAADGGAAVTLLTKGVLSQSNTGFAQGGISAVLGAGEAAPGDSVEAHIADTLEAGAGHCDPAAVRVLCTEANGDIARLESLGLVFDTDASSGARALGLEAAHSAARILHVGGDATGAAISSTLIDAVLSRAGGAGPGPDGQASPRPGDAGTITVLEHAFMMELTTTTRVNGVRYLWEEAEHRMEADAVLLATGGSGEMFENTTNPDVATGDGLAAAWRAGAVVKDAEFFQFHPTALVVPGSFMISEAVRGAGAVLRDDSGYRFMPDYHADAELAPRDVVARSIALHLSVTGAGTEGCVYLDATGVEAEQGAGYLAARFPGIDAAVRRFGFDWTREFLPVLPAAHYWMGGVATDLHGRTSLPGLFAAGEVACTGVHGANRLASNSLLEGLVFARRSVTAVLTDSSDETGPDAEFRSYPGCDPESLPAVHALPPLRALQAEVRPLPIFDVLDLRRLMSSCAGVLRDGTGLELAAKQLDSWMAASDSKPEIAAQAGQPDQKDLERRNLLTAAGLLVAAARRRSGSLGAHYRSDSFEQQPVVQACRPTIARIKESSSS</sequence>
<evidence type="ECO:0000256" key="5">
    <source>
        <dbReference type="ARBA" id="ARBA00021901"/>
    </source>
</evidence>
<dbReference type="InterPro" id="IPR037099">
    <property type="entry name" value="Fum_R/Succ_DH_flav-like_C_sf"/>
</dbReference>
<evidence type="ECO:0000259" key="13">
    <source>
        <dbReference type="Pfam" id="PF00890"/>
    </source>
</evidence>
<evidence type="ECO:0000256" key="4">
    <source>
        <dbReference type="ARBA" id="ARBA00012173"/>
    </source>
</evidence>
<dbReference type="GO" id="GO:0034628">
    <property type="term" value="P:'de novo' NAD+ biosynthetic process from L-aspartate"/>
    <property type="evidence" value="ECO:0007669"/>
    <property type="project" value="TreeGrafter"/>
</dbReference>
<dbReference type="GO" id="GO:0033765">
    <property type="term" value="F:steroid dehydrogenase activity, acting on the CH-CH group of donors"/>
    <property type="evidence" value="ECO:0007669"/>
    <property type="project" value="UniProtKB-ARBA"/>
</dbReference>
<keyword evidence="6" id="KW-0285">Flavoprotein</keyword>
<evidence type="ECO:0000259" key="14">
    <source>
        <dbReference type="Pfam" id="PF02910"/>
    </source>
</evidence>
<evidence type="ECO:0000313" key="16">
    <source>
        <dbReference type="Proteomes" id="UP000655366"/>
    </source>
</evidence>
<keyword evidence="8" id="KW-0274">FAD</keyword>
<feature type="domain" description="Fumarate reductase/succinate dehydrogenase flavoprotein-like C-terminal" evidence="14">
    <location>
        <begin position="475"/>
        <end position="558"/>
    </location>
</feature>
<dbReference type="Gene3D" id="3.90.700.10">
    <property type="entry name" value="Succinate dehydrogenase/fumarate reductase flavoprotein, catalytic domain"/>
    <property type="match status" value="1"/>
</dbReference>
<proteinExistence type="inferred from homology"/>
<evidence type="ECO:0000256" key="7">
    <source>
        <dbReference type="ARBA" id="ARBA00022642"/>
    </source>
</evidence>
<keyword evidence="7" id="KW-0662">Pyridine nucleotide biosynthesis</keyword>
<dbReference type="FunFam" id="3.90.700.10:FF:000002">
    <property type="entry name" value="L-aspartate oxidase"/>
    <property type="match status" value="1"/>
</dbReference>
<keyword evidence="16" id="KW-1185">Reference proteome</keyword>
<dbReference type="EC" id="1.4.3.16" evidence="4"/>
<dbReference type="Gene3D" id="1.20.58.100">
    <property type="entry name" value="Fumarate reductase/succinate dehydrogenase flavoprotein-like, C-terminal domain"/>
    <property type="match status" value="1"/>
</dbReference>
<comment type="pathway">
    <text evidence="2">Cofactor biosynthesis; NAD(+) biosynthesis; iminoaspartate from L-aspartate (oxidase route): step 1/1.</text>
</comment>
<dbReference type="PANTHER" id="PTHR42716:SF2">
    <property type="entry name" value="L-ASPARTATE OXIDASE, CHLOROPLASTIC"/>
    <property type="match status" value="1"/>
</dbReference>
<evidence type="ECO:0000256" key="12">
    <source>
        <dbReference type="ARBA" id="ARBA00048305"/>
    </source>
</evidence>
<dbReference type="SUPFAM" id="SSF51905">
    <property type="entry name" value="FAD/NAD(P)-binding domain"/>
    <property type="match status" value="1"/>
</dbReference>
<dbReference type="Proteomes" id="UP000655366">
    <property type="component" value="Unassembled WGS sequence"/>
</dbReference>
<evidence type="ECO:0000256" key="8">
    <source>
        <dbReference type="ARBA" id="ARBA00022827"/>
    </source>
</evidence>
<evidence type="ECO:0000256" key="10">
    <source>
        <dbReference type="ARBA" id="ARBA00029426"/>
    </source>
</evidence>
<comment type="catalytic activity">
    <reaction evidence="12">
        <text>L-aspartate + O2 = iminosuccinate + H2O2</text>
        <dbReference type="Rhea" id="RHEA:25876"/>
        <dbReference type="ChEBI" id="CHEBI:15379"/>
        <dbReference type="ChEBI" id="CHEBI:16240"/>
        <dbReference type="ChEBI" id="CHEBI:29991"/>
        <dbReference type="ChEBI" id="CHEBI:77875"/>
        <dbReference type="EC" id="1.4.3.16"/>
    </reaction>
    <physiologicalReaction direction="left-to-right" evidence="12">
        <dbReference type="Rhea" id="RHEA:25877"/>
    </physiologicalReaction>
</comment>
<comment type="function">
    <text evidence="10">Catalyzes the oxidation of L-aspartate to iminoaspartate, the first step in the de novo biosynthesis of NAD(+).</text>
</comment>
<dbReference type="InterPro" id="IPR015939">
    <property type="entry name" value="Fum_Rdtase/Succ_DH_flav-like_C"/>
</dbReference>
<evidence type="ECO:0000256" key="3">
    <source>
        <dbReference type="ARBA" id="ARBA00008562"/>
    </source>
</evidence>
<dbReference type="InterPro" id="IPR036188">
    <property type="entry name" value="FAD/NAD-bd_sf"/>
</dbReference>
<dbReference type="PRINTS" id="PR00368">
    <property type="entry name" value="FADPNR"/>
</dbReference>
<organism evidence="15 16">
    <name type="scientific">Arthrobacter terrae</name>
    <dbReference type="NCBI Taxonomy" id="2935737"/>
    <lineage>
        <taxon>Bacteria</taxon>
        <taxon>Bacillati</taxon>
        <taxon>Actinomycetota</taxon>
        <taxon>Actinomycetes</taxon>
        <taxon>Micrococcales</taxon>
        <taxon>Micrococcaceae</taxon>
        <taxon>Arthrobacter</taxon>
    </lineage>
</organism>
<name>A0A931CMS7_9MICC</name>
<evidence type="ECO:0000256" key="1">
    <source>
        <dbReference type="ARBA" id="ARBA00001974"/>
    </source>
</evidence>
<keyword evidence="9" id="KW-0560">Oxidoreductase</keyword>
<comment type="cofactor">
    <cofactor evidence="1">
        <name>FAD</name>
        <dbReference type="ChEBI" id="CHEBI:57692"/>
    </cofactor>
</comment>
<dbReference type="InterPro" id="IPR027477">
    <property type="entry name" value="Succ_DH/fumarate_Rdtase_cat_sf"/>
</dbReference>